<gene>
    <name evidence="8" type="primary">fliD</name>
    <name evidence="8" type="ORF">FGG12_27080</name>
</gene>
<feature type="domain" description="Flagellar hook-associated protein 2 N-terminal" evidence="6">
    <location>
        <begin position="10"/>
        <end position="106"/>
    </location>
</feature>
<dbReference type="Pfam" id="PF02465">
    <property type="entry name" value="FliD_N"/>
    <property type="match status" value="1"/>
</dbReference>
<keyword evidence="4 5" id="KW-0975">Bacterial flagellum</keyword>
<feature type="domain" description="Flagellar hook-associated protein 2 C-terminal" evidence="7">
    <location>
        <begin position="227"/>
        <end position="453"/>
    </location>
</feature>
<dbReference type="Proteomes" id="UP000318943">
    <property type="component" value="Unassembled WGS sequence"/>
</dbReference>
<dbReference type="InterPro" id="IPR010809">
    <property type="entry name" value="FliD_C"/>
</dbReference>
<sequence>MAISSIGIGSNLELQTLLDKLQAAEELPLTQINNQAKSYQAKLSGYGTIKSVLDAYSAAAKTLGTAATYSAVKASVTSDSVLSAATDATAVAGSYQIDVTSLATAQSLVSKQVTDKKAAIGGGTITVDFGADLATGGTPTSTKTVTIGSDTSLEGIRDSINKANIGVTASIINDGSGTPYHLVLTSDKTGTQSGMRVSASDSAVSDVVAYDPALATQPNGMSEKVAAANAALKINGIDVTSQSNTVVDAAQGVTLTLKSKGTTNMSVTRDDASIKAAVQGFVTAYNNILTAVGSLTTFDTEAGTAGALNGDGTLRNITTRLRSMLNTPMSDGNGGSLTLSDLGIEFNVTPENAGKLEIDDDKLNKALAGGVQGLSNFFSGVNGAAGMGKTVTDYVDSLNGTSGALTAVTDGITATLKDLEDKYTATQDRVTSTMDRYRAQFTQLDLLVSQLNQTSSYLTQQFAAMNGTSSK</sequence>
<evidence type="ECO:0000256" key="4">
    <source>
        <dbReference type="ARBA" id="ARBA00023143"/>
    </source>
</evidence>
<dbReference type="EMBL" id="VCIZ01000025">
    <property type="protein sequence ID" value="TSP09506.1"/>
    <property type="molecule type" value="Genomic_DNA"/>
</dbReference>
<evidence type="ECO:0000256" key="3">
    <source>
        <dbReference type="ARBA" id="ARBA00023054"/>
    </source>
</evidence>
<dbReference type="InterPro" id="IPR003481">
    <property type="entry name" value="FliD_N"/>
</dbReference>
<accession>A0ABY3EF58</accession>
<comment type="subunit">
    <text evidence="2 5">Homopentamer.</text>
</comment>
<evidence type="ECO:0000256" key="1">
    <source>
        <dbReference type="ARBA" id="ARBA00009764"/>
    </source>
</evidence>
<keyword evidence="8" id="KW-0966">Cell projection</keyword>
<organism evidence="8 9">
    <name type="scientific">Cupriavidus campinensis</name>
    <dbReference type="NCBI Taxonomy" id="151783"/>
    <lineage>
        <taxon>Bacteria</taxon>
        <taxon>Pseudomonadati</taxon>
        <taxon>Pseudomonadota</taxon>
        <taxon>Betaproteobacteria</taxon>
        <taxon>Burkholderiales</taxon>
        <taxon>Burkholderiaceae</taxon>
        <taxon>Cupriavidus</taxon>
    </lineage>
</organism>
<protein>
    <recommendedName>
        <fullName evidence="5">Flagellar hook-associated protein 2</fullName>
        <shortName evidence="5">HAP2</shortName>
    </recommendedName>
    <alternativeName>
        <fullName evidence="5">Flagellar cap protein</fullName>
    </alternativeName>
</protein>
<dbReference type="PANTHER" id="PTHR30288">
    <property type="entry name" value="FLAGELLAR CAP/ASSEMBLY PROTEIN FLID"/>
    <property type="match status" value="1"/>
</dbReference>
<evidence type="ECO:0000259" key="6">
    <source>
        <dbReference type="Pfam" id="PF02465"/>
    </source>
</evidence>
<comment type="function">
    <text evidence="5">Required for morphogenesis and for the elongation of the flagellar filament by facilitating polymerization of the flagellin monomers at the tip of growing filament. Forms a capping structure, which prevents flagellin subunits (transported through the central channel of the flagellum) from leaking out without polymerization at the distal end.</text>
</comment>
<dbReference type="RefSeq" id="WP_144202921.1">
    <property type="nucleotide sequence ID" value="NZ_CAJPVH010000104.1"/>
</dbReference>
<dbReference type="PANTHER" id="PTHR30288:SF0">
    <property type="entry name" value="FLAGELLAR HOOK-ASSOCIATED PROTEIN 2"/>
    <property type="match status" value="1"/>
</dbReference>
<keyword evidence="5" id="KW-0964">Secreted</keyword>
<evidence type="ECO:0000256" key="5">
    <source>
        <dbReference type="RuleBase" id="RU362066"/>
    </source>
</evidence>
<keyword evidence="8" id="KW-0282">Flagellum</keyword>
<evidence type="ECO:0000313" key="8">
    <source>
        <dbReference type="EMBL" id="TSP09506.1"/>
    </source>
</evidence>
<evidence type="ECO:0000256" key="2">
    <source>
        <dbReference type="ARBA" id="ARBA00011255"/>
    </source>
</evidence>
<reference evidence="8 9" key="1">
    <citation type="submission" date="2019-05" db="EMBL/GenBank/DDBJ databases">
        <title>Whole genome sequence analysis of Cupriavidus campinensis S14E4C strain.</title>
        <authorList>
            <person name="Abbaszade G."/>
            <person name="Szabo A."/>
            <person name="Toumi M."/>
            <person name="Toth E."/>
        </authorList>
    </citation>
    <scope>NUCLEOTIDE SEQUENCE [LARGE SCALE GENOMIC DNA]</scope>
    <source>
        <strain evidence="8 9">S14E4C</strain>
    </source>
</reference>
<evidence type="ECO:0000313" key="9">
    <source>
        <dbReference type="Proteomes" id="UP000318943"/>
    </source>
</evidence>
<evidence type="ECO:0000259" key="7">
    <source>
        <dbReference type="Pfam" id="PF07195"/>
    </source>
</evidence>
<keyword evidence="8" id="KW-0969">Cilium</keyword>
<keyword evidence="3" id="KW-0175">Coiled coil</keyword>
<comment type="similarity">
    <text evidence="1 5">Belongs to the FliD family.</text>
</comment>
<name>A0ABY3EF58_9BURK</name>
<proteinExistence type="inferred from homology"/>
<comment type="subcellular location">
    <subcellularLocation>
        <location evidence="5">Secreted</location>
    </subcellularLocation>
    <subcellularLocation>
        <location evidence="5">Bacterial flagellum</location>
    </subcellularLocation>
</comment>
<dbReference type="Pfam" id="PF07195">
    <property type="entry name" value="FliD_C"/>
    <property type="match status" value="1"/>
</dbReference>
<keyword evidence="9" id="KW-1185">Reference proteome</keyword>
<dbReference type="InterPro" id="IPR040026">
    <property type="entry name" value="FliD"/>
</dbReference>
<comment type="caution">
    <text evidence="8">The sequence shown here is derived from an EMBL/GenBank/DDBJ whole genome shotgun (WGS) entry which is preliminary data.</text>
</comment>